<gene>
    <name evidence="4" type="ORF">MM415A00774_0007</name>
    <name evidence="3" type="ORF">MM415B01232_0003</name>
    <name evidence="2" type="ORF">TM448A00733_0010</name>
    <name evidence="5" type="ORF">TM448B00934_0011</name>
</gene>
<protein>
    <submittedName>
        <fullName evidence="2">Uncharacterized protein</fullName>
    </submittedName>
</protein>
<keyword evidence="1" id="KW-0472">Membrane</keyword>
<keyword evidence="1" id="KW-1133">Transmembrane helix</keyword>
<evidence type="ECO:0000256" key="1">
    <source>
        <dbReference type="SAM" id="Phobius"/>
    </source>
</evidence>
<organism evidence="2">
    <name type="scientific">viral metagenome</name>
    <dbReference type="NCBI Taxonomy" id="1070528"/>
    <lineage>
        <taxon>unclassified sequences</taxon>
        <taxon>metagenomes</taxon>
        <taxon>organismal metagenomes</taxon>
    </lineage>
</organism>
<sequence>MGNNLKRVGRTVGTLVRWGCYLFSGMMTWALLGYLWKPLMLIVLGLAAITLFAWLAWDNTDD</sequence>
<evidence type="ECO:0000313" key="5">
    <source>
        <dbReference type="EMBL" id="QJH97124.1"/>
    </source>
</evidence>
<feature type="transmembrane region" description="Helical" evidence="1">
    <location>
        <begin position="15"/>
        <end position="32"/>
    </location>
</feature>
<name>A0A6H1ZJV7_9ZZZZ</name>
<dbReference type="AlphaFoldDB" id="A0A6H1ZJV7"/>
<keyword evidence="1" id="KW-0812">Transmembrane</keyword>
<reference evidence="2" key="1">
    <citation type="submission" date="2020-03" db="EMBL/GenBank/DDBJ databases">
        <title>The deep terrestrial virosphere.</title>
        <authorList>
            <person name="Holmfeldt K."/>
            <person name="Nilsson E."/>
            <person name="Simone D."/>
            <person name="Lopez-Fernandez M."/>
            <person name="Wu X."/>
            <person name="de Brujin I."/>
            <person name="Lundin D."/>
            <person name="Andersson A."/>
            <person name="Bertilsson S."/>
            <person name="Dopson M."/>
        </authorList>
    </citation>
    <scope>NUCLEOTIDE SEQUENCE</scope>
    <source>
        <strain evidence="4">MM415A00774</strain>
        <strain evidence="3">MM415B01232</strain>
        <strain evidence="2">TM448A00733</strain>
        <strain evidence="5">TM448B00934</strain>
    </source>
</reference>
<feature type="transmembrane region" description="Helical" evidence="1">
    <location>
        <begin position="39"/>
        <end position="57"/>
    </location>
</feature>
<evidence type="ECO:0000313" key="2">
    <source>
        <dbReference type="EMBL" id="QJA47749.1"/>
    </source>
</evidence>
<dbReference type="EMBL" id="MT142407">
    <property type="protein sequence ID" value="QJA80110.1"/>
    <property type="molecule type" value="Genomic_DNA"/>
</dbReference>
<accession>A0A6H1ZJV7</accession>
<proteinExistence type="predicted"/>
<evidence type="ECO:0000313" key="3">
    <source>
        <dbReference type="EMBL" id="QJA59767.1"/>
    </source>
</evidence>
<dbReference type="EMBL" id="MT144674">
    <property type="protein sequence ID" value="QJH97124.1"/>
    <property type="molecule type" value="Genomic_DNA"/>
</dbReference>
<dbReference type="EMBL" id="MT144055">
    <property type="protein sequence ID" value="QJA47749.1"/>
    <property type="molecule type" value="Genomic_DNA"/>
</dbReference>
<evidence type="ECO:0000313" key="4">
    <source>
        <dbReference type="EMBL" id="QJA80110.1"/>
    </source>
</evidence>
<dbReference type="EMBL" id="MT141384">
    <property type="protein sequence ID" value="QJA59767.1"/>
    <property type="molecule type" value="Genomic_DNA"/>
</dbReference>